<name>A0AA40ERK4_9PEZI</name>
<proteinExistence type="inferred from homology"/>
<evidence type="ECO:0000313" key="3">
    <source>
        <dbReference type="EMBL" id="KAK0744222.1"/>
    </source>
</evidence>
<comment type="caution">
    <text evidence="3">The sequence shown here is derived from an EMBL/GenBank/DDBJ whole genome shotgun (WGS) entry which is preliminary data.</text>
</comment>
<dbReference type="GO" id="GO:0000502">
    <property type="term" value="C:proteasome complex"/>
    <property type="evidence" value="ECO:0007669"/>
    <property type="project" value="UniProtKB-KW"/>
</dbReference>
<gene>
    <name evidence="3" type="ORF">B0T18DRAFT_351942</name>
</gene>
<dbReference type="AlphaFoldDB" id="A0AA40ERK4"/>
<dbReference type="PANTHER" id="PTHR12828">
    <property type="entry name" value="PROTEASOME MATURATION PROTEIN UMP1"/>
    <property type="match status" value="1"/>
</dbReference>
<evidence type="ECO:0000256" key="1">
    <source>
        <dbReference type="ARBA" id="ARBA00023186"/>
    </source>
</evidence>
<dbReference type="InterPro" id="IPR008012">
    <property type="entry name" value="Ump1"/>
</dbReference>
<keyword evidence="3" id="KW-0647">Proteasome</keyword>
<reference evidence="3" key="1">
    <citation type="submission" date="2023-06" db="EMBL/GenBank/DDBJ databases">
        <title>Genome-scale phylogeny and comparative genomics of the fungal order Sordariales.</title>
        <authorList>
            <consortium name="Lawrence Berkeley National Laboratory"/>
            <person name="Hensen N."/>
            <person name="Bonometti L."/>
            <person name="Westerberg I."/>
            <person name="Brannstrom I.O."/>
            <person name="Guillou S."/>
            <person name="Cros-Aarteil S."/>
            <person name="Calhoun S."/>
            <person name="Haridas S."/>
            <person name="Kuo A."/>
            <person name="Mondo S."/>
            <person name="Pangilinan J."/>
            <person name="Riley R."/>
            <person name="LaButti K."/>
            <person name="Andreopoulos B."/>
            <person name="Lipzen A."/>
            <person name="Chen C."/>
            <person name="Yanf M."/>
            <person name="Daum C."/>
            <person name="Ng V."/>
            <person name="Clum A."/>
            <person name="Steindorff A."/>
            <person name="Ohm R."/>
            <person name="Martin F."/>
            <person name="Silar P."/>
            <person name="Natvig D."/>
            <person name="Lalanne C."/>
            <person name="Gautier V."/>
            <person name="Ament-velasquez S.L."/>
            <person name="Kruys A."/>
            <person name="Hutchinson M.I."/>
            <person name="Powell A.J."/>
            <person name="Barry K."/>
            <person name="Miller A.N."/>
            <person name="Grigoriev I.V."/>
            <person name="Debuchy R."/>
            <person name="Gladieux P."/>
            <person name="Thoren M.H."/>
            <person name="Johannesson H."/>
        </authorList>
    </citation>
    <scope>NUCLEOTIDE SEQUENCE</scope>
    <source>
        <strain evidence="3">SMH3187-1</strain>
    </source>
</reference>
<evidence type="ECO:0000313" key="4">
    <source>
        <dbReference type="Proteomes" id="UP001172155"/>
    </source>
</evidence>
<dbReference type="Proteomes" id="UP001172155">
    <property type="component" value="Unassembled WGS sequence"/>
</dbReference>
<keyword evidence="1" id="KW-0143">Chaperone</keyword>
<dbReference type="GO" id="GO:0005737">
    <property type="term" value="C:cytoplasm"/>
    <property type="evidence" value="ECO:0007669"/>
    <property type="project" value="TreeGrafter"/>
</dbReference>
<keyword evidence="4" id="KW-1185">Reference proteome</keyword>
<dbReference type="GO" id="GO:0043248">
    <property type="term" value="P:proteasome assembly"/>
    <property type="evidence" value="ECO:0007669"/>
    <property type="project" value="InterPro"/>
</dbReference>
<dbReference type="EMBL" id="JAUKUD010000005">
    <property type="protein sequence ID" value="KAK0744222.1"/>
    <property type="molecule type" value="Genomic_DNA"/>
</dbReference>
<evidence type="ECO:0000256" key="2">
    <source>
        <dbReference type="ARBA" id="ARBA00043974"/>
    </source>
</evidence>
<accession>A0AA40ERK4</accession>
<protein>
    <submittedName>
        <fullName evidence="3">Proteasome maturation factor UMP1-domain-containing protein</fullName>
    </submittedName>
</protein>
<dbReference type="PANTHER" id="PTHR12828:SF3">
    <property type="entry name" value="PROTEASOME MATURATION PROTEIN"/>
    <property type="match status" value="1"/>
</dbReference>
<organism evidence="3 4">
    <name type="scientific">Schizothecium vesticola</name>
    <dbReference type="NCBI Taxonomy" id="314040"/>
    <lineage>
        <taxon>Eukaryota</taxon>
        <taxon>Fungi</taxon>
        <taxon>Dikarya</taxon>
        <taxon>Ascomycota</taxon>
        <taxon>Pezizomycotina</taxon>
        <taxon>Sordariomycetes</taxon>
        <taxon>Sordariomycetidae</taxon>
        <taxon>Sordariales</taxon>
        <taxon>Schizotheciaceae</taxon>
        <taxon>Schizothecium</taxon>
    </lineage>
</organism>
<comment type="similarity">
    <text evidence="2">Belongs to the POMP/UMP1 family.</text>
</comment>
<dbReference type="Pfam" id="PF05348">
    <property type="entry name" value="UMP1"/>
    <property type="match status" value="1"/>
</dbReference>
<sequence length="154" mass="16998">MALRIIPADAHSTTFTHIPDHSFSAPSAPGLHDTLRAGVGPSPYDAVAGSTMPISAHPLEARLKAWDATREKLRMTMLQRVHGMAAPLRHGMELDITRRGEARPLALRKGGRAGVHEEILTGRDEMITWEDVYTGETTRAAVSFHDEMERKLKI</sequence>
<dbReference type="GO" id="GO:0005634">
    <property type="term" value="C:nucleus"/>
    <property type="evidence" value="ECO:0007669"/>
    <property type="project" value="TreeGrafter"/>
</dbReference>